<evidence type="ECO:0000313" key="2">
    <source>
        <dbReference type="EMBL" id="SUJ08193.1"/>
    </source>
</evidence>
<evidence type="ECO:0000256" key="1">
    <source>
        <dbReference type="SAM" id="Phobius"/>
    </source>
</evidence>
<keyword evidence="1" id="KW-1133">Transmembrane helix</keyword>
<dbReference type="InterPro" id="IPR014564">
    <property type="entry name" value="UCP031503_TM"/>
</dbReference>
<dbReference type="EMBL" id="UGYZ01000002">
    <property type="protein sequence ID" value="SUJ08193.1"/>
    <property type="molecule type" value="Genomic_DNA"/>
</dbReference>
<dbReference type="RefSeq" id="WP_115361573.1">
    <property type="nucleotide sequence ID" value="NZ_CP038012.1"/>
</dbReference>
<keyword evidence="1" id="KW-0812">Transmembrane</keyword>
<protein>
    <submittedName>
        <fullName evidence="2">YibE/F-like protein</fullName>
    </submittedName>
</protein>
<name>A0A380BYE8_SPOPA</name>
<feature type="transmembrane region" description="Helical" evidence="1">
    <location>
        <begin position="120"/>
        <end position="149"/>
    </location>
</feature>
<dbReference type="PANTHER" id="PTHR41771">
    <property type="entry name" value="MEMBRANE PROTEIN-RELATED"/>
    <property type="match status" value="1"/>
</dbReference>
<gene>
    <name evidence="2" type="ORF">NCTC4822_01867</name>
</gene>
<feature type="transmembrane region" description="Helical" evidence="1">
    <location>
        <begin position="187"/>
        <end position="205"/>
    </location>
</feature>
<keyword evidence="3" id="KW-1185">Reference proteome</keyword>
<dbReference type="PANTHER" id="PTHR41771:SF1">
    <property type="entry name" value="MEMBRANE PROTEIN"/>
    <property type="match status" value="1"/>
</dbReference>
<reference evidence="2 3" key="1">
    <citation type="submission" date="2018-06" db="EMBL/GenBank/DDBJ databases">
        <authorList>
            <consortium name="Pathogen Informatics"/>
            <person name="Doyle S."/>
        </authorList>
    </citation>
    <scope>NUCLEOTIDE SEQUENCE [LARGE SCALE GENOMIC DNA]</scope>
    <source>
        <strain evidence="3">ATCC 11859 / DSM 33 / NCIB 8841 / NCTC 4822</strain>
    </source>
</reference>
<organism evidence="2 3">
    <name type="scientific">Sporosarcina pasteurii</name>
    <name type="common">Bacillus pasteurii</name>
    <dbReference type="NCBI Taxonomy" id="1474"/>
    <lineage>
        <taxon>Bacteria</taxon>
        <taxon>Bacillati</taxon>
        <taxon>Bacillota</taxon>
        <taxon>Bacilli</taxon>
        <taxon>Bacillales</taxon>
        <taxon>Caryophanaceae</taxon>
        <taxon>Sporosarcina</taxon>
    </lineage>
</organism>
<dbReference type="AlphaFoldDB" id="A0A380BYE8"/>
<feature type="transmembrane region" description="Helical" evidence="1">
    <location>
        <begin position="81"/>
        <end position="99"/>
    </location>
</feature>
<proteinExistence type="predicted"/>
<sequence length="254" mass="27784">MNVLVVLAMILFGLMVLVGGKKGVKSFISLFINFGVILVMVFFMMDPNTNPIILTLMACISIVCVNLFYVNEVNGKTKMAFVSTIVTLIVLFLFIYFITSSAMIQGFGEEEIVELAPFSLLIGIDFVKISVSIVIISTVGAITDVAIAISSPMRELKVHNPNMSRKDLFTSGMRIGRDILGTDTNTLFFAFIGGYLALILLFKDLSYSIGEIVNSKIFVAEIVTILCASIGIAIIIPITSWINATYLTSKSYKP</sequence>
<dbReference type="Proteomes" id="UP000254519">
    <property type="component" value="Unassembled WGS sequence"/>
</dbReference>
<dbReference type="InterPro" id="IPR012507">
    <property type="entry name" value="YibE_F"/>
</dbReference>
<dbReference type="OrthoDB" id="2414035at2"/>
<feature type="transmembrane region" description="Helical" evidence="1">
    <location>
        <begin position="52"/>
        <end position="69"/>
    </location>
</feature>
<accession>A0A380BYE8</accession>
<feature type="transmembrane region" description="Helical" evidence="1">
    <location>
        <begin position="28"/>
        <end position="45"/>
    </location>
</feature>
<evidence type="ECO:0000313" key="3">
    <source>
        <dbReference type="Proteomes" id="UP000254519"/>
    </source>
</evidence>
<dbReference type="PIRSF" id="PIRSF031503">
    <property type="entry name" value="UCP031503_mp"/>
    <property type="match status" value="1"/>
</dbReference>
<keyword evidence="1" id="KW-0472">Membrane</keyword>
<dbReference type="Pfam" id="PF07907">
    <property type="entry name" value="YibE_F"/>
    <property type="match status" value="1"/>
</dbReference>
<feature type="transmembrane region" description="Helical" evidence="1">
    <location>
        <begin position="217"/>
        <end position="242"/>
    </location>
</feature>